<evidence type="ECO:0000256" key="1">
    <source>
        <dbReference type="ARBA" id="ARBA00001933"/>
    </source>
</evidence>
<dbReference type="EMBL" id="KV454408">
    <property type="protein sequence ID" value="ODQ66508.1"/>
    <property type="molecule type" value="Genomic_DNA"/>
</dbReference>
<dbReference type="PANTHER" id="PTHR45677">
    <property type="entry name" value="GLUTAMATE DECARBOXYLASE-RELATED"/>
    <property type="match status" value="1"/>
</dbReference>
<dbReference type="InterPro" id="IPR002129">
    <property type="entry name" value="PyrdxlP-dep_de-COase"/>
</dbReference>
<dbReference type="OrthoDB" id="2161780at2759"/>
<keyword evidence="4 6" id="KW-0663">Pyridoxal phosphate</keyword>
<evidence type="ECO:0000313" key="9">
    <source>
        <dbReference type="Proteomes" id="UP000095009"/>
    </source>
</evidence>
<protein>
    <submittedName>
        <fullName evidence="8">Putative cysteine sulfinic acid decarboxylase</fullName>
    </submittedName>
</protein>
<comment type="cofactor">
    <cofactor evidence="1 6 7">
        <name>pyridoxal 5'-phosphate</name>
        <dbReference type="ChEBI" id="CHEBI:597326"/>
    </cofactor>
</comment>
<dbReference type="AlphaFoldDB" id="A0A1E3PMF8"/>
<organism evidence="8 9">
    <name type="scientific">Nadsonia fulvescens var. elongata DSM 6958</name>
    <dbReference type="NCBI Taxonomy" id="857566"/>
    <lineage>
        <taxon>Eukaryota</taxon>
        <taxon>Fungi</taxon>
        <taxon>Dikarya</taxon>
        <taxon>Ascomycota</taxon>
        <taxon>Saccharomycotina</taxon>
        <taxon>Dipodascomycetes</taxon>
        <taxon>Dipodascales</taxon>
        <taxon>Dipodascales incertae sedis</taxon>
        <taxon>Nadsonia</taxon>
    </lineage>
</organism>
<name>A0A1E3PMF8_9ASCO</name>
<proteinExistence type="inferred from homology"/>
<dbReference type="InterPro" id="IPR015424">
    <property type="entry name" value="PyrdxlP-dep_Trfase"/>
</dbReference>
<keyword evidence="3" id="KW-0210">Decarboxylase</keyword>
<dbReference type="InterPro" id="IPR015421">
    <property type="entry name" value="PyrdxlP-dep_Trfase_major"/>
</dbReference>
<evidence type="ECO:0000256" key="7">
    <source>
        <dbReference type="RuleBase" id="RU000382"/>
    </source>
</evidence>
<evidence type="ECO:0000256" key="6">
    <source>
        <dbReference type="PIRSR" id="PIRSR602129-50"/>
    </source>
</evidence>
<keyword evidence="5 7" id="KW-0456">Lyase</keyword>
<feature type="modified residue" description="N6-(pyridoxal phosphate)lysine" evidence="6">
    <location>
        <position position="308"/>
    </location>
</feature>
<dbReference type="Proteomes" id="UP000095009">
    <property type="component" value="Unassembled WGS sequence"/>
</dbReference>
<dbReference type="GO" id="GO:0019752">
    <property type="term" value="P:carboxylic acid metabolic process"/>
    <property type="evidence" value="ECO:0007669"/>
    <property type="project" value="InterPro"/>
</dbReference>
<evidence type="ECO:0000256" key="4">
    <source>
        <dbReference type="ARBA" id="ARBA00022898"/>
    </source>
</evidence>
<dbReference type="Gene3D" id="3.90.1150.170">
    <property type="match status" value="1"/>
</dbReference>
<reference evidence="8 9" key="1">
    <citation type="journal article" date="2016" name="Proc. Natl. Acad. Sci. U.S.A.">
        <title>Comparative genomics of biotechnologically important yeasts.</title>
        <authorList>
            <person name="Riley R."/>
            <person name="Haridas S."/>
            <person name="Wolfe K.H."/>
            <person name="Lopes M.R."/>
            <person name="Hittinger C.T."/>
            <person name="Goeker M."/>
            <person name="Salamov A.A."/>
            <person name="Wisecaver J.H."/>
            <person name="Long T.M."/>
            <person name="Calvey C.H."/>
            <person name="Aerts A.L."/>
            <person name="Barry K.W."/>
            <person name="Choi C."/>
            <person name="Clum A."/>
            <person name="Coughlan A.Y."/>
            <person name="Deshpande S."/>
            <person name="Douglass A.P."/>
            <person name="Hanson S.J."/>
            <person name="Klenk H.-P."/>
            <person name="LaButti K.M."/>
            <person name="Lapidus A."/>
            <person name="Lindquist E.A."/>
            <person name="Lipzen A.M."/>
            <person name="Meier-Kolthoff J.P."/>
            <person name="Ohm R.A."/>
            <person name="Otillar R.P."/>
            <person name="Pangilinan J.L."/>
            <person name="Peng Y."/>
            <person name="Rokas A."/>
            <person name="Rosa C.A."/>
            <person name="Scheuner C."/>
            <person name="Sibirny A.A."/>
            <person name="Slot J.C."/>
            <person name="Stielow J.B."/>
            <person name="Sun H."/>
            <person name="Kurtzman C.P."/>
            <person name="Blackwell M."/>
            <person name="Grigoriev I.V."/>
            <person name="Jeffries T.W."/>
        </authorList>
    </citation>
    <scope>NUCLEOTIDE SEQUENCE [LARGE SCALE GENOMIC DNA]</scope>
    <source>
        <strain evidence="8 9">DSM 6958</strain>
    </source>
</reference>
<dbReference type="Gene3D" id="3.40.640.10">
    <property type="entry name" value="Type I PLP-dependent aspartate aminotransferase-like (Major domain)"/>
    <property type="match status" value="1"/>
</dbReference>
<dbReference type="PANTHER" id="PTHR45677:SF8">
    <property type="entry name" value="CYSTEINE SULFINIC ACID DECARBOXYLASE"/>
    <property type="match status" value="1"/>
</dbReference>
<accession>A0A1E3PMF8</accession>
<dbReference type="GO" id="GO:0005737">
    <property type="term" value="C:cytoplasm"/>
    <property type="evidence" value="ECO:0007669"/>
    <property type="project" value="TreeGrafter"/>
</dbReference>
<evidence type="ECO:0000256" key="3">
    <source>
        <dbReference type="ARBA" id="ARBA00022793"/>
    </source>
</evidence>
<comment type="similarity">
    <text evidence="2 7">Belongs to the group II decarboxylase family.</text>
</comment>
<evidence type="ECO:0000256" key="5">
    <source>
        <dbReference type="ARBA" id="ARBA00023239"/>
    </source>
</evidence>
<keyword evidence="9" id="KW-1185">Reference proteome</keyword>
<dbReference type="GO" id="GO:0030170">
    <property type="term" value="F:pyridoxal phosphate binding"/>
    <property type="evidence" value="ECO:0007669"/>
    <property type="project" value="InterPro"/>
</dbReference>
<dbReference type="Pfam" id="PF00282">
    <property type="entry name" value="Pyridoxal_deC"/>
    <property type="match status" value="1"/>
</dbReference>
<dbReference type="SUPFAM" id="SSF53383">
    <property type="entry name" value="PLP-dependent transferases"/>
    <property type="match status" value="1"/>
</dbReference>
<gene>
    <name evidence="8" type="ORF">NADFUDRAFT_45952</name>
</gene>
<evidence type="ECO:0000313" key="8">
    <source>
        <dbReference type="EMBL" id="ODQ66508.1"/>
    </source>
</evidence>
<dbReference type="GO" id="GO:0016831">
    <property type="term" value="F:carboxy-lyase activity"/>
    <property type="evidence" value="ECO:0007669"/>
    <property type="project" value="UniProtKB-KW"/>
</dbReference>
<evidence type="ECO:0000256" key="2">
    <source>
        <dbReference type="ARBA" id="ARBA00009533"/>
    </source>
</evidence>
<sequence length="495" mass="54697">MSKTKIESPLEANRVKELERILDQVSAKVIQYVAQADQKSGSIGNHIAPLELREKIKSDLELPLEGEGEQGLMEAFDMVLDNSVVTWHPGFLDKLYASTNPVGVASDILLSVLNTNSHVFTVSPALTLIEKKTSHEYAKLFGFSGPNSGGLTMPGGSGSNTTSLTIARSVLYPDTKLEGNGSYKFAVFCSEHAHYSVDKSAILLGMGSRSVFKVKVNARGEMITEELERAISKAKEDGYTPLYINATAGTTVFGSFDPFDEIADVAQRHNLWMHIDGSWGGNIVFSEKQKYKLKGSERANSLTVNPHKLLGVPTTCSFLLTPDISVFQQANSLQAPYLFHNNHDNQENFDLADATMQCGRRADALKLFLGWKWFGKQGYEQRINHAFEVVNYFCEQLKTRYNFLLVSDFPPPCMQVCFYYAPGGKLANTASENSEVTRRIAQELHKSGKFLVDYAPESGPNGRGEFFRVVINSPVVSSETVDSLIAEIEKIAANF</sequence>
<dbReference type="STRING" id="857566.A0A1E3PMF8"/>